<accession>A0A1C7MST4</accession>
<dbReference type="EMBL" id="LUGG01000001">
    <property type="protein sequence ID" value="OBZ79941.1"/>
    <property type="molecule type" value="Genomic_DNA"/>
</dbReference>
<proteinExistence type="predicted"/>
<keyword evidence="3" id="KW-1185">Reference proteome</keyword>
<dbReference type="Proteomes" id="UP000092993">
    <property type="component" value="Unassembled WGS sequence"/>
</dbReference>
<name>A0A1C7MST4_GRIFR</name>
<gene>
    <name evidence="2" type="ORF">A0H81_00919</name>
</gene>
<evidence type="ECO:0000313" key="2">
    <source>
        <dbReference type="EMBL" id="OBZ79941.1"/>
    </source>
</evidence>
<dbReference type="OMA" id="CAIPENP"/>
<feature type="region of interest" description="Disordered" evidence="1">
    <location>
        <begin position="219"/>
        <end position="267"/>
    </location>
</feature>
<protein>
    <submittedName>
        <fullName evidence="2">Uncharacterized protein</fullName>
    </submittedName>
</protein>
<feature type="region of interest" description="Disordered" evidence="1">
    <location>
        <begin position="161"/>
        <end position="201"/>
    </location>
</feature>
<dbReference type="OrthoDB" id="3258400at2759"/>
<comment type="caution">
    <text evidence="2">The sequence shown here is derived from an EMBL/GenBank/DDBJ whole genome shotgun (WGS) entry which is preliminary data.</text>
</comment>
<organism evidence="2 3">
    <name type="scientific">Grifola frondosa</name>
    <name type="common">Maitake</name>
    <name type="synonym">Polyporus frondosus</name>
    <dbReference type="NCBI Taxonomy" id="5627"/>
    <lineage>
        <taxon>Eukaryota</taxon>
        <taxon>Fungi</taxon>
        <taxon>Dikarya</taxon>
        <taxon>Basidiomycota</taxon>
        <taxon>Agaricomycotina</taxon>
        <taxon>Agaricomycetes</taxon>
        <taxon>Polyporales</taxon>
        <taxon>Grifolaceae</taxon>
        <taxon>Grifola</taxon>
    </lineage>
</organism>
<feature type="compositionally biased region" description="Polar residues" evidence="1">
    <location>
        <begin position="10"/>
        <end position="25"/>
    </location>
</feature>
<dbReference type="AlphaFoldDB" id="A0A1C7MST4"/>
<dbReference type="STRING" id="5627.A0A1C7MST4"/>
<feature type="compositionally biased region" description="Low complexity" evidence="1">
    <location>
        <begin position="166"/>
        <end position="181"/>
    </location>
</feature>
<reference evidence="2 3" key="1">
    <citation type="submission" date="2016-03" db="EMBL/GenBank/DDBJ databases">
        <title>Whole genome sequencing of Grifola frondosa 9006-11.</title>
        <authorList>
            <person name="Min B."/>
            <person name="Park H."/>
            <person name="Kim J.-G."/>
            <person name="Cho H."/>
            <person name="Oh Y.-L."/>
            <person name="Kong W.-S."/>
            <person name="Choi I.-G."/>
        </authorList>
    </citation>
    <scope>NUCLEOTIDE SEQUENCE [LARGE SCALE GENOMIC DNA]</scope>
    <source>
        <strain evidence="2 3">9006-11</strain>
    </source>
</reference>
<sequence>MKEDEGKPRQPNQSTPTLTSPNRKSSLYPLYVTPHLGLFRLHPPLSIISSERHSFNNPSQSYQASTYDVAPSYEAHHYLGGMTSDQLNYPSDLPSYNILPNQWNPTYDYLEPVAEYMATQRAPVHPHADFAYPGVPLHAPVPISGYSSLLPATPAVSTQHAPAIASSSTPTQSTVSSSPMSAHPAEASPITPESTEQPSPLEAYSNAPQILFPTPSELLTDLHSRGRGDCAPPIEQRGGSDGKVSRSSASGTRKVKEETPVSDKQPENQRKAYFRAVAESIGFRPTDPDTITSHDKKRSYLECLEEYVQWLHEQIRLVGYDPVPIERVSTYRGLNSRSVRTMLVHMQDDIRKLNMQKVQEEQNFLDLHNQVLAREGLEGQDLTQSSVASCAIPENPMVTFLPPTWQ</sequence>
<feature type="compositionally biased region" description="Basic and acidic residues" evidence="1">
    <location>
        <begin position="254"/>
        <end position="267"/>
    </location>
</feature>
<evidence type="ECO:0000256" key="1">
    <source>
        <dbReference type="SAM" id="MobiDB-lite"/>
    </source>
</evidence>
<evidence type="ECO:0000313" key="3">
    <source>
        <dbReference type="Proteomes" id="UP000092993"/>
    </source>
</evidence>
<feature type="region of interest" description="Disordered" evidence="1">
    <location>
        <begin position="1"/>
        <end position="26"/>
    </location>
</feature>